<dbReference type="EMBL" id="SOYY01000050">
    <property type="protein sequence ID" value="KAA0701508.1"/>
    <property type="molecule type" value="Genomic_DNA"/>
</dbReference>
<evidence type="ECO:0000313" key="2">
    <source>
        <dbReference type="EMBL" id="KAA0701508.1"/>
    </source>
</evidence>
<proteinExistence type="predicted"/>
<feature type="signal peptide" evidence="1">
    <location>
        <begin position="1"/>
        <end position="23"/>
    </location>
</feature>
<name>A0A5A9MWY5_9TELE</name>
<reference evidence="2 3" key="1">
    <citation type="journal article" date="2019" name="Mol. Ecol. Resour.">
        <title>Chromosome-level genome assembly of Triplophysa tibetana, a fish adapted to the harsh high-altitude environment of the Tibetan Plateau.</title>
        <authorList>
            <person name="Yang X."/>
            <person name="Liu H."/>
            <person name="Ma Z."/>
            <person name="Zou Y."/>
            <person name="Zou M."/>
            <person name="Mao Y."/>
            <person name="Li X."/>
            <person name="Wang H."/>
            <person name="Chen T."/>
            <person name="Wang W."/>
            <person name="Yang R."/>
        </authorList>
    </citation>
    <scope>NUCLEOTIDE SEQUENCE [LARGE SCALE GENOMIC DNA]</scope>
    <source>
        <strain evidence="2">TTIB1903HZAU</strain>
        <tissue evidence="2">Muscle</tissue>
    </source>
</reference>
<protein>
    <submittedName>
        <fullName evidence="2">Uncharacterized protein</fullName>
    </submittedName>
</protein>
<dbReference type="AlphaFoldDB" id="A0A5A9MWY5"/>
<keyword evidence="1" id="KW-0732">Signal</keyword>
<dbReference type="Proteomes" id="UP000324632">
    <property type="component" value="Unassembled WGS sequence"/>
</dbReference>
<keyword evidence="3" id="KW-1185">Reference proteome</keyword>
<organism evidence="2 3">
    <name type="scientific">Triplophysa tibetana</name>
    <dbReference type="NCBI Taxonomy" id="1572043"/>
    <lineage>
        <taxon>Eukaryota</taxon>
        <taxon>Metazoa</taxon>
        <taxon>Chordata</taxon>
        <taxon>Craniata</taxon>
        <taxon>Vertebrata</taxon>
        <taxon>Euteleostomi</taxon>
        <taxon>Actinopterygii</taxon>
        <taxon>Neopterygii</taxon>
        <taxon>Teleostei</taxon>
        <taxon>Ostariophysi</taxon>
        <taxon>Cypriniformes</taxon>
        <taxon>Nemacheilidae</taxon>
        <taxon>Triplophysa</taxon>
    </lineage>
</organism>
<comment type="caution">
    <text evidence="2">The sequence shown here is derived from an EMBL/GenBank/DDBJ whole genome shotgun (WGS) entry which is preliminary data.</text>
</comment>
<gene>
    <name evidence="2" type="ORF">E1301_Tti023831</name>
</gene>
<sequence>MELHGTFIPLLLFCTTLLKILQAQRVDTDGEVIGYQNYDVTLSCHYIHRNKEDNLDQVQWTWQNHSDKHDPTLIIINHQKHAVTVPNTFLKERGEVTYADVTILRQDKVNRNTLLTGDVDYAAVFFSGHSGMTSQQGSANPLACRAHTEEHASVYAAVKKDH</sequence>
<evidence type="ECO:0000313" key="3">
    <source>
        <dbReference type="Proteomes" id="UP000324632"/>
    </source>
</evidence>
<dbReference type="InterPro" id="IPR013783">
    <property type="entry name" value="Ig-like_fold"/>
</dbReference>
<accession>A0A5A9MWY5</accession>
<dbReference type="Gene3D" id="2.60.40.10">
    <property type="entry name" value="Immunoglobulins"/>
    <property type="match status" value="1"/>
</dbReference>
<feature type="chain" id="PRO_5022941824" evidence="1">
    <location>
        <begin position="24"/>
        <end position="162"/>
    </location>
</feature>
<evidence type="ECO:0000256" key="1">
    <source>
        <dbReference type="SAM" id="SignalP"/>
    </source>
</evidence>